<evidence type="ECO:0000256" key="1">
    <source>
        <dbReference type="ARBA" id="ARBA00010062"/>
    </source>
</evidence>
<keyword evidence="2 3" id="KW-0732">Signal</keyword>
<gene>
    <name evidence="5" type="ORF">ENR59_09830</name>
</gene>
<comment type="caution">
    <text evidence="5">The sequence shown here is derived from an EMBL/GenBank/DDBJ whole genome shotgun (WGS) entry which is preliminary data.</text>
</comment>
<dbReference type="PANTHER" id="PTHR47235:SF1">
    <property type="entry name" value="BLR6548 PROTEIN"/>
    <property type="match status" value="1"/>
</dbReference>
<dbReference type="SUPFAM" id="SSF53822">
    <property type="entry name" value="Periplasmic binding protein-like I"/>
    <property type="match status" value="1"/>
</dbReference>
<dbReference type="Gene3D" id="3.40.50.2300">
    <property type="match status" value="2"/>
</dbReference>
<evidence type="ECO:0000313" key="5">
    <source>
        <dbReference type="EMBL" id="HGG93232.1"/>
    </source>
</evidence>
<dbReference type="InterPro" id="IPR028081">
    <property type="entry name" value="Leu-bd"/>
</dbReference>
<dbReference type="InterPro" id="IPR028082">
    <property type="entry name" value="Peripla_BP_I"/>
</dbReference>
<dbReference type="Pfam" id="PF13458">
    <property type="entry name" value="Peripla_BP_6"/>
    <property type="match status" value="1"/>
</dbReference>
<dbReference type="PANTHER" id="PTHR47235">
    <property type="entry name" value="BLR6548 PROTEIN"/>
    <property type="match status" value="1"/>
</dbReference>
<dbReference type="CDD" id="cd06334">
    <property type="entry name" value="PBP1_ABC_ligand_binding-like"/>
    <property type="match status" value="1"/>
</dbReference>
<evidence type="ECO:0000256" key="2">
    <source>
        <dbReference type="ARBA" id="ARBA00022729"/>
    </source>
</evidence>
<protein>
    <submittedName>
        <fullName evidence="5">ABC transporter substrate-binding protein</fullName>
    </submittedName>
</protein>
<evidence type="ECO:0000256" key="3">
    <source>
        <dbReference type="SAM" id="SignalP"/>
    </source>
</evidence>
<feature type="domain" description="Leucine-binding protein" evidence="4">
    <location>
        <begin position="26"/>
        <end position="371"/>
    </location>
</feature>
<dbReference type="EMBL" id="DSRP01000684">
    <property type="protein sequence ID" value="HGG93232.1"/>
    <property type="molecule type" value="Genomic_DNA"/>
</dbReference>
<dbReference type="AlphaFoldDB" id="A0A7C4EKS4"/>
<name>A0A7C4EKS4_9BACT</name>
<feature type="chain" id="PRO_5028422399" evidence="3">
    <location>
        <begin position="25"/>
        <end position="390"/>
    </location>
</feature>
<feature type="signal peptide" evidence="3">
    <location>
        <begin position="1"/>
        <end position="24"/>
    </location>
</feature>
<accession>A0A7C4EKS4</accession>
<proteinExistence type="inferred from homology"/>
<organism evidence="5">
    <name type="scientific">Fundidesulfovibrio putealis</name>
    <dbReference type="NCBI Taxonomy" id="270496"/>
    <lineage>
        <taxon>Bacteria</taxon>
        <taxon>Pseudomonadati</taxon>
        <taxon>Thermodesulfobacteriota</taxon>
        <taxon>Desulfovibrionia</taxon>
        <taxon>Desulfovibrionales</taxon>
        <taxon>Desulfovibrionaceae</taxon>
        <taxon>Fundidesulfovibrio</taxon>
    </lineage>
</organism>
<reference evidence="5" key="1">
    <citation type="journal article" date="2020" name="mSystems">
        <title>Genome- and Community-Level Interaction Insights into Carbon Utilization and Element Cycling Functions of Hydrothermarchaeota in Hydrothermal Sediment.</title>
        <authorList>
            <person name="Zhou Z."/>
            <person name="Liu Y."/>
            <person name="Xu W."/>
            <person name="Pan J."/>
            <person name="Luo Z.H."/>
            <person name="Li M."/>
        </authorList>
    </citation>
    <scope>NUCLEOTIDE SEQUENCE [LARGE SCALE GENOMIC DNA]</scope>
    <source>
        <strain evidence="5">SpSt-413</strain>
    </source>
</reference>
<comment type="similarity">
    <text evidence="1">Belongs to the leucine-binding protein family.</text>
</comment>
<evidence type="ECO:0000259" key="4">
    <source>
        <dbReference type="Pfam" id="PF13458"/>
    </source>
</evidence>
<sequence>MKRTLRRIAASAVITALLAIPAMAQEISIGMLADLSGPTADVCGPYAAGLRDGAKYINEAGLLGGAKLKFSLVDYAYNAQQALSAYKKFISQDNILFLQGWGTQDTEALTQFVAKDKIPTISASYSAHLTDPAKAPYNFFIAADYSTQVRAALKYFKDNWKQARAPKLALCYPNVPYGLASIPPAKEYAKELGFELVGEEIVDLKAMDATAQLLRLSKAAPDFTWIGGTTQSTAVILKDAQKLDFKTQFFTNIWGADENLVPLAGTAAEGVISLQAAVAYGQDVPGMKVIEKLTGGKPQMTHYVRGFASMLVMAEGIKRAQAKGKLGGEEIKAALETLRDFDPMGLTQPISYFPDDHRPNMSVFLYAFKGGKLELLAKQSLERKKEWLGK</sequence>